<dbReference type="Proteomes" id="UP000178893">
    <property type="component" value="Unassembled WGS sequence"/>
</dbReference>
<dbReference type="InterPro" id="IPR044946">
    <property type="entry name" value="Restrct_endonuc_typeI_TRD_sf"/>
</dbReference>
<dbReference type="EMBL" id="MHLW01000023">
    <property type="protein sequence ID" value="OGZ17849.1"/>
    <property type="molecule type" value="Genomic_DNA"/>
</dbReference>
<sequence length="435" mass="49307">MPEVKLQPKTWRKMRLGEIVVKKGSVSGPFGSNIHSKFYTSFGIPIIRGNNLTINMSGGRYIDNDYIFLSKEKAEELSQSEALPEDIIITARGTIGQTGIIPKNSKYQKYILSANQLRFRINKEIADPLFVYYQLSSRKLVRTMQNVQVGVGVPNLNLKNTRELLIFIPEDINKQKRIAGALSTFDDKIELNNKINQNLEQMAQAIFKEWFVNFKFPGYERTKMINSELGKIPEGWKVRKIGDVAKISKGLSYSSNEIKENNKGVPMINLANFVRGGGFKIDGVKFFSGKYKDSNLVKSGDIIIALTDLTSNREVIGHPARVPDVKGWNKVLISLDVCSIKTQDILKTFLYYLMLRRNFSYFMASSASGTNVSHLNRSIINDYLFILPLAKVLTNFFDLIKPIFHRVDKLSSENQKIANLRDLFLPKLMSGEIGL</sequence>
<dbReference type="SUPFAM" id="SSF116734">
    <property type="entry name" value="DNA methylase specificity domain"/>
    <property type="match status" value="2"/>
</dbReference>
<feature type="domain" description="Type I restriction modification DNA specificity" evidence="4">
    <location>
        <begin position="8"/>
        <end position="201"/>
    </location>
</feature>
<comment type="caution">
    <text evidence="5">The sequence shown here is derived from an EMBL/GenBank/DDBJ whole genome shotgun (WGS) entry which is preliminary data.</text>
</comment>
<dbReference type="PANTHER" id="PTHR30408">
    <property type="entry name" value="TYPE-1 RESTRICTION ENZYME ECOKI SPECIFICITY PROTEIN"/>
    <property type="match status" value="1"/>
</dbReference>
<dbReference type="InterPro" id="IPR052021">
    <property type="entry name" value="Type-I_RS_S_subunit"/>
</dbReference>
<evidence type="ECO:0000256" key="3">
    <source>
        <dbReference type="ARBA" id="ARBA00023125"/>
    </source>
</evidence>
<proteinExistence type="inferred from homology"/>
<dbReference type="AlphaFoldDB" id="A0A1G2DW43"/>
<dbReference type="Gene3D" id="3.90.220.20">
    <property type="entry name" value="DNA methylase specificity domains"/>
    <property type="match status" value="2"/>
</dbReference>
<gene>
    <name evidence="5" type="ORF">A2V72_00730</name>
</gene>
<feature type="domain" description="Type I restriction modification DNA specificity" evidence="4">
    <location>
        <begin position="233"/>
        <end position="391"/>
    </location>
</feature>
<keyword evidence="2" id="KW-0680">Restriction system</keyword>
<evidence type="ECO:0000313" key="5">
    <source>
        <dbReference type="EMBL" id="OGZ17849.1"/>
    </source>
</evidence>
<organism evidence="5 6">
    <name type="scientific">Candidatus Nealsonbacteria bacterium RBG_13_37_56</name>
    <dbReference type="NCBI Taxonomy" id="1801661"/>
    <lineage>
        <taxon>Bacteria</taxon>
        <taxon>Candidatus Nealsoniibacteriota</taxon>
    </lineage>
</organism>
<dbReference type="PANTHER" id="PTHR30408:SF12">
    <property type="entry name" value="TYPE I RESTRICTION ENZYME MJAVIII SPECIFICITY SUBUNIT"/>
    <property type="match status" value="1"/>
</dbReference>
<reference evidence="5 6" key="1">
    <citation type="journal article" date="2016" name="Nat. Commun.">
        <title>Thousands of microbial genomes shed light on interconnected biogeochemical processes in an aquifer system.</title>
        <authorList>
            <person name="Anantharaman K."/>
            <person name="Brown C.T."/>
            <person name="Hug L.A."/>
            <person name="Sharon I."/>
            <person name="Castelle C.J."/>
            <person name="Probst A.J."/>
            <person name="Thomas B.C."/>
            <person name="Singh A."/>
            <person name="Wilkins M.J."/>
            <person name="Karaoz U."/>
            <person name="Brodie E.L."/>
            <person name="Williams K.H."/>
            <person name="Hubbard S.S."/>
            <person name="Banfield J.F."/>
        </authorList>
    </citation>
    <scope>NUCLEOTIDE SEQUENCE [LARGE SCALE GENOMIC DNA]</scope>
</reference>
<protein>
    <recommendedName>
        <fullName evidence="4">Type I restriction modification DNA specificity domain-containing protein</fullName>
    </recommendedName>
</protein>
<accession>A0A1G2DW43</accession>
<keyword evidence="3" id="KW-0238">DNA-binding</keyword>
<evidence type="ECO:0000256" key="1">
    <source>
        <dbReference type="ARBA" id="ARBA00010923"/>
    </source>
</evidence>
<dbReference type="Pfam" id="PF01420">
    <property type="entry name" value="Methylase_S"/>
    <property type="match status" value="2"/>
</dbReference>
<comment type="similarity">
    <text evidence="1">Belongs to the type-I restriction system S methylase family.</text>
</comment>
<dbReference type="GO" id="GO:0009307">
    <property type="term" value="P:DNA restriction-modification system"/>
    <property type="evidence" value="ECO:0007669"/>
    <property type="project" value="UniProtKB-KW"/>
</dbReference>
<evidence type="ECO:0000313" key="6">
    <source>
        <dbReference type="Proteomes" id="UP000178893"/>
    </source>
</evidence>
<evidence type="ECO:0000259" key="4">
    <source>
        <dbReference type="Pfam" id="PF01420"/>
    </source>
</evidence>
<name>A0A1G2DW43_9BACT</name>
<dbReference type="InterPro" id="IPR000055">
    <property type="entry name" value="Restrct_endonuc_typeI_TRD"/>
</dbReference>
<evidence type="ECO:0000256" key="2">
    <source>
        <dbReference type="ARBA" id="ARBA00022747"/>
    </source>
</evidence>
<dbReference type="GO" id="GO:0003677">
    <property type="term" value="F:DNA binding"/>
    <property type="evidence" value="ECO:0007669"/>
    <property type="project" value="UniProtKB-KW"/>
</dbReference>